<dbReference type="CDD" id="cd07363">
    <property type="entry name" value="45_DOPA_Dioxygenase"/>
    <property type="match status" value="1"/>
</dbReference>
<name>A0A397TCF9_9GLOM</name>
<comment type="caution">
    <text evidence="7">The sequence shown here is derived from an EMBL/GenBank/DDBJ whole genome shotgun (WGS) entry which is preliminary data.</text>
</comment>
<comment type="similarity">
    <text evidence="2">Belongs to the DODA-type extradiol aromatic ring-opening dioxygenase family.</text>
</comment>
<dbReference type="InterPro" id="IPR014436">
    <property type="entry name" value="Extradiol_dOase_DODA"/>
</dbReference>
<dbReference type="Pfam" id="PF02900">
    <property type="entry name" value="LigB"/>
    <property type="match status" value="1"/>
</dbReference>
<dbReference type="GO" id="GO:0016702">
    <property type="term" value="F:oxidoreductase activity, acting on single donors with incorporation of molecular oxygen, incorporation of two atoms of oxygen"/>
    <property type="evidence" value="ECO:0007669"/>
    <property type="project" value="UniProtKB-ARBA"/>
</dbReference>
<dbReference type="SUPFAM" id="SSF53213">
    <property type="entry name" value="LigB-like"/>
    <property type="match status" value="1"/>
</dbReference>
<keyword evidence="5" id="KW-0560">Oxidoreductase</keyword>
<evidence type="ECO:0000256" key="3">
    <source>
        <dbReference type="ARBA" id="ARBA00022723"/>
    </source>
</evidence>
<dbReference type="InterPro" id="IPR004183">
    <property type="entry name" value="Xdiol_dOase_suB"/>
</dbReference>
<dbReference type="AlphaFoldDB" id="A0A397TCF9"/>
<dbReference type="OrthoDB" id="7396853at2759"/>
<gene>
    <name evidence="7" type="ORF">C1645_872460</name>
</gene>
<keyword evidence="7" id="KW-0223">Dioxygenase</keyword>
<comment type="cofactor">
    <cofactor evidence="1">
        <name>Zn(2+)</name>
        <dbReference type="ChEBI" id="CHEBI:29105"/>
    </cofactor>
</comment>
<evidence type="ECO:0000313" key="8">
    <source>
        <dbReference type="Proteomes" id="UP000265703"/>
    </source>
</evidence>
<dbReference type="STRING" id="658196.A0A397TCF9"/>
<evidence type="ECO:0000256" key="5">
    <source>
        <dbReference type="ARBA" id="ARBA00023002"/>
    </source>
</evidence>
<dbReference type="Gene3D" id="3.40.830.10">
    <property type="entry name" value="LigB-like"/>
    <property type="match status" value="1"/>
</dbReference>
<dbReference type="GO" id="GO:0008270">
    <property type="term" value="F:zinc ion binding"/>
    <property type="evidence" value="ECO:0007669"/>
    <property type="project" value="InterPro"/>
</dbReference>
<organism evidence="7 8">
    <name type="scientific">Glomus cerebriforme</name>
    <dbReference type="NCBI Taxonomy" id="658196"/>
    <lineage>
        <taxon>Eukaryota</taxon>
        <taxon>Fungi</taxon>
        <taxon>Fungi incertae sedis</taxon>
        <taxon>Mucoromycota</taxon>
        <taxon>Glomeromycotina</taxon>
        <taxon>Glomeromycetes</taxon>
        <taxon>Glomerales</taxon>
        <taxon>Glomeraceae</taxon>
        <taxon>Glomus</taxon>
    </lineage>
</organism>
<evidence type="ECO:0000313" key="7">
    <source>
        <dbReference type="EMBL" id="RIA95950.1"/>
    </source>
</evidence>
<keyword evidence="8" id="KW-1185">Reference proteome</keyword>
<evidence type="ECO:0000256" key="2">
    <source>
        <dbReference type="ARBA" id="ARBA00007581"/>
    </source>
</evidence>
<dbReference type="PIRSF" id="PIRSF006157">
    <property type="entry name" value="Doxgns_DODA"/>
    <property type="match status" value="1"/>
</dbReference>
<keyword evidence="4" id="KW-0862">Zinc</keyword>
<reference evidence="7 8" key="1">
    <citation type="submission" date="2018-06" db="EMBL/GenBank/DDBJ databases">
        <title>Comparative genomics reveals the genomic features of Rhizophagus irregularis, R. cerebriforme, R. diaphanum and Gigaspora rosea, and their symbiotic lifestyle signature.</title>
        <authorList>
            <person name="Morin E."/>
            <person name="San Clemente H."/>
            <person name="Chen E.C.H."/>
            <person name="De La Providencia I."/>
            <person name="Hainaut M."/>
            <person name="Kuo A."/>
            <person name="Kohler A."/>
            <person name="Murat C."/>
            <person name="Tang N."/>
            <person name="Roy S."/>
            <person name="Loubradou J."/>
            <person name="Henrissat B."/>
            <person name="Grigoriev I.V."/>
            <person name="Corradi N."/>
            <person name="Roux C."/>
            <person name="Martin F.M."/>
        </authorList>
    </citation>
    <scope>NUCLEOTIDE SEQUENCE [LARGE SCALE GENOMIC DNA]</scope>
    <source>
        <strain evidence="7 8">DAOM 227022</strain>
    </source>
</reference>
<dbReference type="EMBL" id="QKYT01000053">
    <property type="protein sequence ID" value="RIA95950.1"/>
    <property type="molecule type" value="Genomic_DNA"/>
</dbReference>
<evidence type="ECO:0000256" key="4">
    <source>
        <dbReference type="ARBA" id="ARBA00022833"/>
    </source>
</evidence>
<proteinExistence type="inferred from homology"/>
<dbReference type="PANTHER" id="PTHR30096">
    <property type="entry name" value="4,5-DOPA DIOXYGENASE EXTRADIOL-LIKE PROTEIN"/>
    <property type="match status" value="1"/>
</dbReference>
<dbReference type="Proteomes" id="UP000265703">
    <property type="component" value="Unassembled WGS sequence"/>
</dbReference>
<evidence type="ECO:0000256" key="1">
    <source>
        <dbReference type="ARBA" id="ARBA00001947"/>
    </source>
</evidence>
<accession>A0A397TCF9</accession>
<dbReference type="PANTHER" id="PTHR30096:SF0">
    <property type="entry name" value="4,5-DOPA DIOXYGENASE EXTRADIOL-LIKE PROTEIN"/>
    <property type="match status" value="1"/>
</dbReference>
<evidence type="ECO:0000259" key="6">
    <source>
        <dbReference type="Pfam" id="PF02900"/>
    </source>
</evidence>
<dbReference type="GO" id="GO:0008198">
    <property type="term" value="F:ferrous iron binding"/>
    <property type="evidence" value="ECO:0007669"/>
    <property type="project" value="InterPro"/>
</dbReference>
<keyword evidence="3" id="KW-0479">Metal-binding</keyword>
<sequence length="284" mass="31756">MSTARLPCYYISHGGPTILIEEEDKAHQWIKRWGKSIIEEIKPKAIVVISAHWETTNIIKVTNFPDKTPIIHDYYGFPKILYQQTYDGKGSPEVAKKIVNLLTQAGFEAELDDKRGFDHGCWIPMKIAIPEPGDLPIVQISLTRKASYEHHIKVGQALASLRDEVLIVGSGSLVHNLKETFSVLNKESNTIEDDYVAPYVEPFDTDIEEFCTKFTGKERDQKLIDLISHPLLRQAHPTDDHLVPLHIAAGAAGDDQGSKLYTGYFAALSMSAIGFGNQPTKPIY</sequence>
<protein>
    <submittedName>
        <fullName evidence="7">Extradiol ring-cleavage dioxygenase, class III enzyme, subunit B</fullName>
    </submittedName>
</protein>
<feature type="domain" description="Extradiol ring-cleavage dioxygenase class III enzyme subunit B" evidence="6">
    <location>
        <begin position="8"/>
        <end position="265"/>
    </location>
</feature>